<dbReference type="InterPro" id="IPR010432">
    <property type="entry name" value="RDD"/>
</dbReference>
<dbReference type="PANTHER" id="PTHR36115">
    <property type="entry name" value="PROLINE-RICH ANTIGEN HOMOLOG-RELATED"/>
    <property type="match status" value="1"/>
</dbReference>
<dbReference type="RefSeq" id="WP_397712765.1">
    <property type="nucleotide sequence ID" value="NZ_JBIRGN010000003.1"/>
</dbReference>
<feature type="domain" description="RDD" evidence="7">
    <location>
        <begin position="13"/>
        <end position="137"/>
    </location>
</feature>
<accession>A0ABW7QPN8</accession>
<organism evidence="8 9">
    <name type="scientific">Streptomyces longisporoflavus</name>
    <dbReference type="NCBI Taxonomy" id="28044"/>
    <lineage>
        <taxon>Bacteria</taxon>
        <taxon>Bacillati</taxon>
        <taxon>Actinomycetota</taxon>
        <taxon>Actinomycetes</taxon>
        <taxon>Kitasatosporales</taxon>
        <taxon>Streptomycetaceae</taxon>
        <taxon>Streptomyces</taxon>
    </lineage>
</organism>
<feature type="transmembrane region" description="Helical" evidence="6">
    <location>
        <begin position="108"/>
        <end position="126"/>
    </location>
</feature>
<sequence length="147" mass="15583">MTVPEGGSGPEPAGIVSRGVAAVLDVLVLVAACFAVQAGVGCVRLLVTGPPFRFPEPSLWLSGLSGWVLAVLYLACSWAAIGRTAGDRLMGLRVTDRAGARLGLPRSLLRAALCVTFPLGLVWIPFSRRRAALQDLVVVSAVRYDWR</sequence>
<gene>
    <name evidence="8" type="ORF">ACH4F9_18245</name>
</gene>
<dbReference type="Pfam" id="PF06271">
    <property type="entry name" value="RDD"/>
    <property type="match status" value="1"/>
</dbReference>
<dbReference type="PANTHER" id="PTHR36115:SF6">
    <property type="entry name" value="PROLINE-RICH ANTIGEN HOMOLOG"/>
    <property type="match status" value="1"/>
</dbReference>
<protein>
    <submittedName>
        <fullName evidence="8">RDD family protein</fullName>
    </submittedName>
</protein>
<evidence type="ECO:0000313" key="9">
    <source>
        <dbReference type="Proteomes" id="UP001610818"/>
    </source>
</evidence>
<proteinExistence type="predicted"/>
<evidence type="ECO:0000256" key="6">
    <source>
        <dbReference type="SAM" id="Phobius"/>
    </source>
</evidence>
<evidence type="ECO:0000256" key="4">
    <source>
        <dbReference type="ARBA" id="ARBA00022989"/>
    </source>
</evidence>
<comment type="caution">
    <text evidence="8">The sequence shown here is derived from an EMBL/GenBank/DDBJ whole genome shotgun (WGS) entry which is preliminary data.</text>
</comment>
<keyword evidence="2" id="KW-1003">Cell membrane</keyword>
<evidence type="ECO:0000256" key="1">
    <source>
        <dbReference type="ARBA" id="ARBA00004651"/>
    </source>
</evidence>
<keyword evidence="4 6" id="KW-1133">Transmembrane helix</keyword>
<evidence type="ECO:0000256" key="5">
    <source>
        <dbReference type="ARBA" id="ARBA00023136"/>
    </source>
</evidence>
<evidence type="ECO:0000313" key="8">
    <source>
        <dbReference type="EMBL" id="MFH8546943.1"/>
    </source>
</evidence>
<keyword evidence="3 6" id="KW-0812">Transmembrane</keyword>
<keyword evidence="5 6" id="KW-0472">Membrane</keyword>
<comment type="subcellular location">
    <subcellularLocation>
        <location evidence="1">Cell membrane</location>
        <topology evidence="1">Multi-pass membrane protein</topology>
    </subcellularLocation>
</comment>
<feature type="transmembrane region" description="Helical" evidence="6">
    <location>
        <begin position="20"/>
        <end position="47"/>
    </location>
</feature>
<dbReference type="InterPro" id="IPR051791">
    <property type="entry name" value="Pra-immunoreactive"/>
</dbReference>
<name>A0ABW7QPN8_9ACTN</name>
<evidence type="ECO:0000256" key="2">
    <source>
        <dbReference type="ARBA" id="ARBA00022475"/>
    </source>
</evidence>
<evidence type="ECO:0000256" key="3">
    <source>
        <dbReference type="ARBA" id="ARBA00022692"/>
    </source>
</evidence>
<keyword evidence="9" id="KW-1185">Reference proteome</keyword>
<dbReference type="Proteomes" id="UP001610818">
    <property type="component" value="Unassembled WGS sequence"/>
</dbReference>
<feature type="transmembrane region" description="Helical" evidence="6">
    <location>
        <begin position="59"/>
        <end position="81"/>
    </location>
</feature>
<evidence type="ECO:0000259" key="7">
    <source>
        <dbReference type="Pfam" id="PF06271"/>
    </source>
</evidence>
<reference evidence="8 9" key="1">
    <citation type="submission" date="2024-10" db="EMBL/GenBank/DDBJ databases">
        <title>The Natural Products Discovery Center: Release of the First 8490 Sequenced Strains for Exploring Actinobacteria Biosynthetic Diversity.</title>
        <authorList>
            <person name="Kalkreuter E."/>
            <person name="Kautsar S.A."/>
            <person name="Yang D."/>
            <person name="Bader C.D."/>
            <person name="Teijaro C.N."/>
            <person name="Fluegel L."/>
            <person name="Davis C.M."/>
            <person name="Simpson J.R."/>
            <person name="Lauterbach L."/>
            <person name="Steele A.D."/>
            <person name="Gui C."/>
            <person name="Meng S."/>
            <person name="Li G."/>
            <person name="Viehrig K."/>
            <person name="Ye F."/>
            <person name="Su P."/>
            <person name="Kiefer A.F."/>
            <person name="Nichols A."/>
            <person name="Cepeda A.J."/>
            <person name="Yan W."/>
            <person name="Fan B."/>
            <person name="Jiang Y."/>
            <person name="Adhikari A."/>
            <person name="Zheng C.-J."/>
            <person name="Schuster L."/>
            <person name="Cowan T.M."/>
            <person name="Smanski M.J."/>
            <person name="Chevrette M.G."/>
            <person name="De Carvalho L.P.S."/>
            <person name="Shen B."/>
        </authorList>
    </citation>
    <scope>NUCLEOTIDE SEQUENCE [LARGE SCALE GENOMIC DNA]</scope>
    <source>
        <strain evidence="8 9">NPDC017990</strain>
    </source>
</reference>
<dbReference type="EMBL" id="JBIRGQ010000003">
    <property type="protein sequence ID" value="MFH8546943.1"/>
    <property type="molecule type" value="Genomic_DNA"/>
</dbReference>